<gene>
    <name evidence="2" type="ORF">WM43_07380</name>
</gene>
<evidence type="ECO:0000313" key="2">
    <source>
        <dbReference type="EMBL" id="ANB52497.1"/>
    </source>
</evidence>
<dbReference type="AlphaFoldDB" id="A0AAC9B796"/>
<protein>
    <submittedName>
        <fullName evidence="2">Uncharacterized protein</fullName>
    </submittedName>
</protein>
<name>A0AAC9B796_AERVE</name>
<proteinExistence type="predicted"/>
<evidence type="ECO:0000313" key="3">
    <source>
        <dbReference type="Proteomes" id="UP000076809"/>
    </source>
</evidence>
<reference evidence="2 3" key="1">
    <citation type="journal article" date="2016" name="J. Clin. Microbiol.">
        <title>Detection and Whole-Genome Sequencing of Carbapenemase-Producing Aeromonas hydrophila Isolates from Routine Perirectal Surveillance Culture.</title>
        <authorList>
            <person name="Hughes H.Y."/>
            <person name="Conlan S.P."/>
            <person name="Lau A.F."/>
            <person name="Dekker J.P."/>
            <person name="Michelin A.V."/>
            <person name="Youn J.H."/>
            <person name="Henderson D.K."/>
            <person name="Frank K.M."/>
            <person name="Segre J.A."/>
            <person name="Palmore T.N."/>
        </authorList>
    </citation>
    <scope>NUCLEOTIDE SEQUENCE [LARGE SCALE GENOMIC DNA]</scope>
    <source>
        <strain evidence="2 3">AVNIH1</strain>
    </source>
</reference>
<dbReference type="EMBL" id="CP014774">
    <property type="protein sequence ID" value="ANB52497.1"/>
    <property type="molecule type" value="Genomic_DNA"/>
</dbReference>
<evidence type="ECO:0000256" key="1">
    <source>
        <dbReference type="SAM" id="MobiDB-lite"/>
    </source>
</evidence>
<sequence>MKITFDVERIQEALANPEQSGLNDVDLALLPALLELAEGPNHCVLIGDTRAPKKKRKPRPSRIKRSKRK</sequence>
<accession>A0AAC9B796</accession>
<dbReference type="Proteomes" id="UP000076809">
    <property type="component" value="Chromosome"/>
</dbReference>
<feature type="compositionally biased region" description="Basic residues" evidence="1">
    <location>
        <begin position="52"/>
        <end position="69"/>
    </location>
</feature>
<organism evidence="2 3">
    <name type="scientific">Aeromonas veronii</name>
    <dbReference type="NCBI Taxonomy" id="654"/>
    <lineage>
        <taxon>Bacteria</taxon>
        <taxon>Pseudomonadati</taxon>
        <taxon>Pseudomonadota</taxon>
        <taxon>Gammaproteobacteria</taxon>
        <taxon>Aeromonadales</taxon>
        <taxon>Aeromonadaceae</taxon>
        <taxon>Aeromonas</taxon>
    </lineage>
</organism>
<feature type="region of interest" description="Disordered" evidence="1">
    <location>
        <begin position="48"/>
        <end position="69"/>
    </location>
</feature>